<feature type="domain" description="tRNA (guanine-N(1)-)-methyltransferase C-terminal" evidence="1">
    <location>
        <begin position="7"/>
        <end position="187"/>
    </location>
</feature>
<dbReference type="Pfam" id="PF09936">
    <property type="entry name" value="Methyltrn_RNA_4"/>
    <property type="match status" value="1"/>
</dbReference>
<dbReference type="InterPro" id="IPR019230">
    <property type="entry name" value="RNA_MeTrfase_C_dom"/>
</dbReference>
<name>A0ABQ6TU02_9BACT</name>
<reference evidence="2 3" key="1">
    <citation type="journal article" date="2020" name="Microorganisms">
        <title>Description of Three Novel Members in the Family Geobacteraceae, Oryzomonas japonicum gen. nov., sp. nov., Oryzomonas sagensis sp. nov., and Oryzomonas ruber sp. nov.</title>
        <authorList>
            <person name="Xu Z."/>
            <person name="Masuda Y."/>
            <person name="Hayakawa C."/>
            <person name="Ushijima N."/>
            <person name="Kawano K."/>
            <person name="Shiratori Y."/>
            <person name="Senoo K."/>
            <person name="Itoh H."/>
        </authorList>
    </citation>
    <scope>NUCLEOTIDE SEQUENCE [LARGE SCALE GENOMIC DNA]</scope>
    <source>
        <strain evidence="2 3">Red100</strain>
    </source>
</reference>
<keyword evidence="2" id="KW-0489">Methyltransferase</keyword>
<sequence>MAADRANMAIALLHYPAYNKRREVVTTALTNLDLHDIARSSRTFGLERFYIVTPSAEQRSLAERITGHWQEGWGADYNPDRREALGIVRICTDLKTAVDDLQAGFAKPVKTIITGAARRPDSISFPAFRQMLAEADQPYLLLLGTGWGLTDECFIAADHVLEPIAGAGSYNHLSVRSAAAIMLDRLRGTQQEALYQEADT</sequence>
<dbReference type="CDD" id="cd18085">
    <property type="entry name" value="TM1570-like"/>
    <property type="match status" value="1"/>
</dbReference>
<protein>
    <submittedName>
        <fullName evidence="2">RNA methyltransferase</fullName>
    </submittedName>
</protein>
<dbReference type="RefSeq" id="WP_151156289.1">
    <property type="nucleotide sequence ID" value="NZ_VZRA01000001.1"/>
</dbReference>
<dbReference type="GO" id="GO:0008168">
    <property type="term" value="F:methyltransferase activity"/>
    <property type="evidence" value="ECO:0007669"/>
    <property type="project" value="UniProtKB-KW"/>
</dbReference>
<dbReference type="GO" id="GO:0032259">
    <property type="term" value="P:methylation"/>
    <property type="evidence" value="ECO:0007669"/>
    <property type="project" value="UniProtKB-KW"/>
</dbReference>
<dbReference type="EMBL" id="VZRA01000001">
    <property type="protein sequence ID" value="KAB0672400.1"/>
    <property type="molecule type" value="Genomic_DNA"/>
</dbReference>
<comment type="caution">
    <text evidence="2">The sequence shown here is derived from an EMBL/GenBank/DDBJ whole genome shotgun (WGS) entry which is preliminary data.</text>
</comment>
<dbReference type="SUPFAM" id="SSF75217">
    <property type="entry name" value="alpha/beta knot"/>
    <property type="match status" value="1"/>
</dbReference>
<dbReference type="InterPro" id="IPR029028">
    <property type="entry name" value="Alpha/beta_knot_MTases"/>
</dbReference>
<keyword evidence="2" id="KW-0808">Transferase</keyword>
<accession>A0ABQ6TU02</accession>
<keyword evidence="3" id="KW-1185">Reference proteome</keyword>
<evidence type="ECO:0000259" key="1">
    <source>
        <dbReference type="Pfam" id="PF09936"/>
    </source>
</evidence>
<dbReference type="InterPro" id="IPR029026">
    <property type="entry name" value="tRNA_m1G_MTases_N"/>
</dbReference>
<evidence type="ECO:0000313" key="3">
    <source>
        <dbReference type="Proteomes" id="UP000798046"/>
    </source>
</evidence>
<proteinExistence type="predicted"/>
<dbReference type="Gene3D" id="3.40.1280.10">
    <property type="match status" value="1"/>
</dbReference>
<evidence type="ECO:0000313" key="2">
    <source>
        <dbReference type="EMBL" id="KAB0672400.1"/>
    </source>
</evidence>
<organism evidence="2 3">
    <name type="scientific">Oryzomonas sagensis</name>
    <dbReference type="NCBI Taxonomy" id="2603857"/>
    <lineage>
        <taxon>Bacteria</taxon>
        <taxon>Pseudomonadati</taxon>
        <taxon>Thermodesulfobacteriota</taxon>
        <taxon>Desulfuromonadia</taxon>
        <taxon>Geobacterales</taxon>
        <taxon>Geobacteraceae</taxon>
        <taxon>Oryzomonas</taxon>
    </lineage>
</organism>
<gene>
    <name evidence="2" type="ORF">F6V30_07505</name>
</gene>
<dbReference type="Proteomes" id="UP000798046">
    <property type="component" value="Unassembled WGS sequence"/>
</dbReference>